<dbReference type="Gene3D" id="3.40.50.10540">
    <property type="entry name" value="Crotonobetainyl-coa:carnitine coa-transferase, domain 1"/>
    <property type="match status" value="1"/>
</dbReference>
<name>A0A6J7KKR9_9ZZZZ</name>
<dbReference type="SUPFAM" id="SSF89796">
    <property type="entry name" value="CoA-transferase family III (CaiB/BaiF)"/>
    <property type="match status" value="1"/>
</dbReference>
<dbReference type="PANTHER" id="PTHR48228">
    <property type="entry name" value="SUCCINYL-COA--D-CITRAMALATE COA-TRANSFERASE"/>
    <property type="match status" value="1"/>
</dbReference>
<protein>
    <submittedName>
        <fullName evidence="1">Unannotated protein</fullName>
    </submittedName>
</protein>
<dbReference type="Pfam" id="PF02515">
    <property type="entry name" value="CoA_transf_3"/>
    <property type="match status" value="1"/>
</dbReference>
<dbReference type="PANTHER" id="PTHR48228:SF5">
    <property type="entry name" value="ALPHA-METHYLACYL-COA RACEMASE"/>
    <property type="match status" value="1"/>
</dbReference>
<dbReference type="Gene3D" id="3.30.1540.10">
    <property type="entry name" value="formyl-coa transferase, domain 3"/>
    <property type="match status" value="1"/>
</dbReference>
<dbReference type="InterPro" id="IPR044855">
    <property type="entry name" value="CoA-Trfase_III_dom3_sf"/>
</dbReference>
<gene>
    <name evidence="1" type="ORF">UFOPK3564_03782</name>
</gene>
<dbReference type="EMBL" id="CAFBMK010000408">
    <property type="protein sequence ID" value="CAB4956436.1"/>
    <property type="molecule type" value="Genomic_DNA"/>
</dbReference>
<dbReference type="AlphaFoldDB" id="A0A6J7KKR9"/>
<proteinExistence type="predicted"/>
<organism evidence="1">
    <name type="scientific">freshwater metagenome</name>
    <dbReference type="NCBI Taxonomy" id="449393"/>
    <lineage>
        <taxon>unclassified sequences</taxon>
        <taxon>metagenomes</taxon>
        <taxon>ecological metagenomes</taxon>
    </lineage>
</organism>
<dbReference type="InterPro" id="IPR050509">
    <property type="entry name" value="CoA-transferase_III"/>
</dbReference>
<dbReference type="InterPro" id="IPR023606">
    <property type="entry name" value="CoA-Trfase_III_dom_1_sf"/>
</dbReference>
<accession>A0A6J7KKR9</accession>
<sequence length="386" mass="40509">MSGPLTGVRIVELAGLGPAPFAAMLLADLGADVVRIDRIDAAERRSPAGLELTVLNRGRRSVAVDLKHADGVETVLYLVERADALIEGFRPGVVERLGLGPAQALARNPRIVFGRMTGWGQDGPLAAAVGHDINYVALSGALAAIGPGPDGAPVIPLNLVGDFGGGSLYLALGIVSAILEARTSGRGQVVDATMVDGAASLMTAFFGMHAAGAHSTSRGSNVLDGGAPFYAVYRTSDNRWVAVGALEPPFYAALLRLLNLTGDPVFADQHDREAWPEMRTVLARTFAGRTRQEWCTRLEGTDACFAPVLDLDEAPHHPHNRARGVFVDVDGTMQPGPAPRFSRTSCAPPTAARGPAADTVAALRDWGIGEERVAHLLADGVVRQTA</sequence>
<dbReference type="GO" id="GO:0003824">
    <property type="term" value="F:catalytic activity"/>
    <property type="evidence" value="ECO:0007669"/>
    <property type="project" value="InterPro"/>
</dbReference>
<dbReference type="InterPro" id="IPR003673">
    <property type="entry name" value="CoA-Trfase_fam_III"/>
</dbReference>
<reference evidence="1" key="1">
    <citation type="submission" date="2020-05" db="EMBL/GenBank/DDBJ databases">
        <authorList>
            <person name="Chiriac C."/>
            <person name="Salcher M."/>
            <person name="Ghai R."/>
            <person name="Kavagutti S V."/>
        </authorList>
    </citation>
    <scope>NUCLEOTIDE SEQUENCE</scope>
</reference>
<evidence type="ECO:0000313" key="1">
    <source>
        <dbReference type="EMBL" id="CAB4956436.1"/>
    </source>
</evidence>